<keyword evidence="2" id="KW-1185">Reference proteome</keyword>
<dbReference type="EMBL" id="JBHVBU010000046">
    <property type="protein sequence ID" value="MFE7964905.1"/>
    <property type="molecule type" value="Genomic_DNA"/>
</dbReference>
<organism evidence="1 2">
    <name type="scientific">Streptomyces cellulosae</name>
    <dbReference type="NCBI Taxonomy" id="1968"/>
    <lineage>
        <taxon>Bacteria</taxon>
        <taxon>Bacillati</taxon>
        <taxon>Actinomycetota</taxon>
        <taxon>Actinomycetes</taxon>
        <taxon>Kitasatosporales</taxon>
        <taxon>Streptomycetaceae</taxon>
        <taxon>Streptomyces</taxon>
    </lineage>
</organism>
<reference evidence="1 2" key="1">
    <citation type="submission" date="2024-09" db="EMBL/GenBank/DDBJ databases">
        <title>The Natural Products Discovery Center: Release of the First 8490 Sequenced Strains for Exploring Actinobacteria Biosynthetic Diversity.</title>
        <authorList>
            <person name="Kalkreuter E."/>
            <person name="Kautsar S.A."/>
            <person name="Yang D."/>
            <person name="Bader C.D."/>
            <person name="Teijaro C.N."/>
            <person name="Fluegel L."/>
            <person name="Davis C.M."/>
            <person name="Simpson J.R."/>
            <person name="Lauterbach L."/>
            <person name="Steele A.D."/>
            <person name="Gui C."/>
            <person name="Meng S."/>
            <person name="Li G."/>
            <person name="Viehrig K."/>
            <person name="Ye F."/>
            <person name="Su P."/>
            <person name="Kiefer A.F."/>
            <person name="Nichols A."/>
            <person name="Cepeda A.J."/>
            <person name="Yan W."/>
            <person name="Fan B."/>
            <person name="Jiang Y."/>
            <person name="Adhikari A."/>
            <person name="Zheng C.-J."/>
            <person name="Schuster L."/>
            <person name="Cowan T.M."/>
            <person name="Smanski M.J."/>
            <person name="Chevrette M.G."/>
            <person name="De Carvalho L.P.S."/>
            <person name="Shen B."/>
        </authorList>
    </citation>
    <scope>NUCLEOTIDE SEQUENCE [LARGE SCALE GENOMIC DNA]</scope>
    <source>
        <strain evidence="1 2">NPDC057399</strain>
    </source>
</reference>
<protein>
    <submittedName>
        <fullName evidence="1">Uncharacterized protein</fullName>
    </submittedName>
</protein>
<dbReference type="Proteomes" id="UP001600650">
    <property type="component" value="Unassembled WGS sequence"/>
</dbReference>
<gene>
    <name evidence="1" type="ORF">ACFU0X_18010</name>
</gene>
<dbReference type="RefSeq" id="WP_381726905.1">
    <property type="nucleotide sequence ID" value="NZ_JBHVBU010000046.1"/>
</dbReference>
<evidence type="ECO:0000313" key="2">
    <source>
        <dbReference type="Proteomes" id="UP001600650"/>
    </source>
</evidence>
<evidence type="ECO:0000313" key="1">
    <source>
        <dbReference type="EMBL" id="MFE7964905.1"/>
    </source>
</evidence>
<comment type="caution">
    <text evidence="1">The sequence shown here is derived from an EMBL/GenBank/DDBJ whole genome shotgun (WGS) entry which is preliminary data.</text>
</comment>
<sequence length="64" mass="6978">MAPASVASAWCRTQAVLGEWEAADGLAAVRLRDGRRPGVLPVAEFLRRVERRVRAHGTALREPA</sequence>
<proteinExistence type="predicted"/>
<name>A0ABW6JKH9_STRCE</name>
<accession>A0ABW6JKH9</accession>